<dbReference type="EMBL" id="MOBN01000049">
    <property type="protein sequence ID" value="RON21618.1"/>
    <property type="molecule type" value="Genomic_DNA"/>
</dbReference>
<evidence type="ECO:0000313" key="2">
    <source>
        <dbReference type="EMBL" id="RON21618.1"/>
    </source>
</evidence>
<dbReference type="AlphaFoldDB" id="A0A423I809"/>
<gene>
    <name evidence="2" type="ORF">BK663_28740</name>
</gene>
<name>A0A423I809_9PSED</name>
<dbReference type="Gene3D" id="3.40.50.720">
    <property type="entry name" value="NAD(P)-binding Rossmann-like Domain"/>
    <property type="match status" value="1"/>
</dbReference>
<protein>
    <submittedName>
        <fullName evidence="2">NAD-dependent epimerase</fullName>
    </submittedName>
</protein>
<organism evidence="2 3">
    <name type="scientific">Pseudomonas lini</name>
    <dbReference type="NCBI Taxonomy" id="163011"/>
    <lineage>
        <taxon>Bacteria</taxon>
        <taxon>Pseudomonadati</taxon>
        <taxon>Pseudomonadota</taxon>
        <taxon>Gammaproteobacteria</taxon>
        <taxon>Pseudomonadales</taxon>
        <taxon>Pseudomonadaceae</taxon>
        <taxon>Pseudomonas</taxon>
    </lineage>
</organism>
<dbReference type="InterPro" id="IPR036291">
    <property type="entry name" value="NAD(P)-bd_dom_sf"/>
</dbReference>
<accession>A0A423I809</accession>
<sequence>MKIFVTGASGFIGRNLCEQLLAERHEVVALHRRLPEIACGEVVLGELDDIGAWSDRLESVDCVIHLAGRAHVKNANEQNPLEAFRKVNRDACIRLAEVCLLRGVQRFVFISSIGVNGNETHGKAFTELSPAAPHAPYAIAKHEAEVGLTSLFKDTPTELVIIRPPLVYGAHAPGNFRRLLKLVASGAPMPFAGVANRRSVIGVESLCNFILLAAQHPKAAGELFLVADEPAISTAAMVRALARGMGKRSIQLPVPPVLLKTLFSLVGKQALYQQLCCSLEVDSSNAQRTLGWIPERNVEENLRKESASYRGL</sequence>
<reference evidence="2 3" key="1">
    <citation type="submission" date="2016-10" db="EMBL/GenBank/DDBJ databases">
        <title>Comparative genome analysis of multiple Pseudomonas spp. focuses on biocontrol and plant growth promoting traits.</title>
        <authorList>
            <person name="Tao X.-Y."/>
            <person name="Taylor C.G."/>
        </authorList>
    </citation>
    <scope>NUCLEOTIDE SEQUENCE [LARGE SCALE GENOMIC DNA]</scope>
    <source>
        <strain evidence="2 3">48C10</strain>
    </source>
</reference>
<dbReference type="InterPro" id="IPR001509">
    <property type="entry name" value="Epimerase_deHydtase"/>
</dbReference>
<evidence type="ECO:0000259" key="1">
    <source>
        <dbReference type="Pfam" id="PF01370"/>
    </source>
</evidence>
<dbReference type="SUPFAM" id="SSF51735">
    <property type="entry name" value="NAD(P)-binding Rossmann-fold domains"/>
    <property type="match status" value="1"/>
</dbReference>
<dbReference type="PANTHER" id="PTHR48079:SF6">
    <property type="entry name" value="NAD(P)-BINDING DOMAIN-CONTAINING PROTEIN-RELATED"/>
    <property type="match status" value="1"/>
</dbReference>
<dbReference type="RefSeq" id="WP_123723160.1">
    <property type="nucleotide sequence ID" value="NZ_MOBN01000049.1"/>
</dbReference>
<proteinExistence type="predicted"/>
<dbReference type="Proteomes" id="UP000284168">
    <property type="component" value="Unassembled WGS sequence"/>
</dbReference>
<comment type="caution">
    <text evidence="2">The sequence shown here is derived from an EMBL/GenBank/DDBJ whole genome shotgun (WGS) entry which is preliminary data.</text>
</comment>
<dbReference type="Pfam" id="PF01370">
    <property type="entry name" value="Epimerase"/>
    <property type="match status" value="1"/>
</dbReference>
<dbReference type="InterPro" id="IPR051783">
    <property type="entry name" value="NAD(P)-dependent_oxidoreduct"/>
</dbReference>
<dbReference type="PANTHER" id="PTHR48079">
    <property type="entry name" value="PROTEIN YEEZ"/>
    <property type="match status" value="1"/>
</dbReference>
<feature type="domain" description="NAD-dependent epimerase/dehydratase" evidence="1">
    <location>
        <begin position="3"/>
        <end position="223"/>
    </location>
</feature>
<evidence type="ECO:0000313" key="3">
    <source>
        <dbReference type="Proteomes" id="UP000284168"/>
    </source>
</evidence>
<dbReference type="GO" id="GO:0005737">
    <property type="term" value="C:cytoplasm"/>
    <property type="evidence" value="ECO:0007669"/>
    <property type="project" value="TreeGrafter"/>
</dbReference>
<dbReference type="GO" id="GO:0004029">
    <property type="term" value="F:aldehyde dehydrogenase (NAD+) activity"/>
    <property type="evidence" value="ECO:0007669"/>
    <property type="project" value="TreeGrafter"/>
</dbReference>